<reference evidence="4" key="1">
    <citation type="journal article" date="2018" name="Nat. Microbiol.">
        <title>Leveraging single-cell genomics to expand the fungal tree of life.</title>
        <authorList>
            <person name="Ahrendt S.R."/>
            <person name="Quandt C.A."/>
            <person name="Ciobanu D."/>
            <person name="Clum A."/>
            <person name="Salamov A."/>
            <person name="Andreopoulos B."/>
            <person name="Cheng J.F."/>
            <person name="Woyke T."/>
            <person name="Pelin A."/>
            <person name="Henrissat B."/>
            <person name="Reynolds N.K."/>
            <person name="Benny G.L."/>
            <person name="Smith M.E."/>
            <person name="James T.Y."/>
            <person name="Grigoriev I.V."/>
        </authorList>
    </citation>
    <scope>NUCLEOTIDE SEQUENCE [LARGE SCALE GENOMIC DNA]</scope>
    <source>
        <strain evidence="4">RSA 1356</strain>
    </source>
</reference>
<keyword evidence="4" id="KW-1185">Reference proteome</keyword>
<keyword evidence="2" id="KW-0472">Membrane</keyword>
<feature type="region of interest" description="Disordered" evidence="1">
    <location>
        <begin position="326"/>
        <end position="368"/>
    </location>
</feature>
<dbReference type="Proteomes" id="UP000271241">
    <property type="component" value="Unassembled WGS sequence"/>
</dbReference>
<dbReference type="EMBL" id="KZ992859">
    <property type="protein sequence ID" value="RKP06561.1"/>
    <property type="molecule type" value="Genomic_DNA"/>
</dbReference>
<evidence type="ECO:0000256" key="1">
    <source>
        <dbReference type="SAM" id="MobiDB-lite"/>
    </source>
</evidence>
<keyword evidence="2" id="KW-0812">Transmembrane</keyword>
<evidence type="ECO:0000256" key="2">
    <source>
        <dbReference type="SAM" id="Phobius"/>
    </source>
</evidence>
<feature type="compositionally biased region" description="Acidic residues" evidence="1">
    <location>
        <begin position="326"/>
        <end position="335"/>
    </location>
</feature>
<keyword evidence="2" id="KW-1133">Transmembrane helix</keyword>
<protein>
    <submittedName>
        <fullName evidence="3">Uncharacterized protein</fullName>
    </submittedName>
</protein>
<feature type="transmembrane region" description="Helical" evidence="2">
    <location>
        <begin position="7"/>
        <end position="26"/>
    </location>
</feature>
<evidence type="ECO:0000313" key="4">
    <source>
        <dbReference type="Proteomes" id="UP000271241"/>
    </source>
</evidence>
<gene>
    <name evidence="3" type="ORF">THASP1DRAFT_25144</name>
</gene>
<name>A0A4P9XMG3_9FUNG</name>
<proteinExistence type="predicted"/>
<organism evidence="3 4">
    <name type="scientific">Thamnocephalis sphaerospora</name>
    <dbReference type="NCBI Taxonomy" id="78915"/>
    <lineage>
        <taxon>Eukaryota</taxon>
        <taxon>Fungi</taxon>
        <taxon>Fungi incertae sedis</taxon>
        <taxon>Zoopagomycota</taxon>
        <taxon>Zoopagomycotina</taxon>
        <taxon>Zoopagomycetes</taxon>
        <taxon>Zoopagales</taxon>
        <taxon>Sigmoideomycetaceae</taxon>
        <taxon>Thamnocephalis</taxon>
    </lineage>
</organism>
<dbReference type="OrthoDB" id="2153288at2759"/>
<sequence>MTSLTRAFMVAAVGLLATVAIVILLHDPPYPTPPHLGDLADSSGKEPWSDKSGIHRRLIRATPLTRLMVPEADDSVYLVAATSFLSHHAYEEPRQRGDLSIYRRPRSTFFDASGSGGDAEQQQHGETELGSCACASIQADDDAQGLVHLLYYAFDDAGDVRFRLRTYAIARDADVFDEAACDAYAAYGKDTAFPIFMCETALPGSAWIEDLTVDAGLAVYSRWVAVYAVVATGQSTLIRTANRRPDVALFRTRKLSFASQSDDTPQVNIGPVIAEVRQQDLMGKFSFIVRLASNAPQMQNITPNDLTLKWNHKEVLNYLYHSIDGDEDEDEEDEEGGGKNDVNGYDNSPYGDGQGEDSRDHGADKTKAGASLGPVPLIGEHELRTAVVCNVPLTPCIILPAKGDRVTIVAFPHSRVIFSLDELNEVTGEYARDKLEVPYVEHIASAVTGLHVNREGTHMAADNTVLVFARGATETFLDALLSDEDTNANADAANTSASDLFRSLRDELARRWRLRSIIRPRAMMREVLATAFFKDHPDQAPMLLLLHANGSVSGWRLVDHPLSWSWPFAMLVKRWGMSLAMLAVVASFAFHELRM</sequence>
<feature type="compositionally biased region" description="Basic and acidic residues" evidence="1">
    <location>
        <begin position="356"/>
        <end position="367"/>
    </location>
</feature>
<accession>A0A4P9XMG3</accession>
<dbReference type="AlphaFoldDB" id="A0A4P9XMG3"/>
<evidence type="ECO:0000313" key="3">
    <source>
        <dbReference type="EMBL" id="RKP06561.1"/>
    </source>
</evidence>